<keyword evidence="3" id="KW-0479">Metal-binding</keyword>
<dbReference type="GO" id="GO:0008270">
    <property type="term" value="F:zinc ion binding"/>
    <property type="evidence" value="ECO:0007669"/>
    <property type="project" value="InterPro"/>
</dbReference>
<dbReference type="Proteomes" id="UP000887567">
    <property type="component" value="Unplaced"/>
</dbReference>
<dbReference type="SUPFAM" id="SSF53927">
    <property type="entry name" value="Cytidine deaminase-like"/>
    <property type="match status" value="2"/>
</dbReference>
<evidence type="ECO:0000256" key="2">
    <source>
        <dbReference type="ARBA" id="ARBA00012783"/>
    </source>
</evidence>
<evidence type="ECO:0000256" key="3">
    <source>
        <dbReference type="ARBA" id="ARBA00022723"/>
    </source>
</evidence>
<evidence type="ECO:0000256" key="4">
    <source>
        <dbReference type="ARBA" id="ARBA00022737"/>
    </source>
</evidence>
<dbReference type="OMA" id="ITHIYTT"/>
<feature type="domain" description="CMP/dCMP-type deaminase" evidence="12">
    <location>
        <begin position="13"/>
        <end position="124"/>
    </location>
</feature>
<feature type="domain" description="CMP/dCMP-type deaminase" evidence="12">
    <location>
        <begin position="238"/>
        <end position="393"/>
    </location>
</feature>
<feature type="region of interest" description="Disordered" evidence="11">
    <location>
        <begin position="295"/>
        <end position="319"/>
    </location>
</feature>
<sequence>MSYKYKERVTRLSKDNLYMALALWMEEFPYFQEEDDGCKGVGVVFVLPNDRVLSVDCSRDGVHGIARVIVKHCADRVEGCKVFVSRKPCSICAKLLVQARVLRVFYLPIMPEKEEDLANVDRLFNASPVAQSMFVPHVGESLLDKIMERESLEDADFINSCQKEIFNKWWDKDSVTLDPLDENMKQQIEGDFDLLMKWIASIKTPVYKAEMKFYNVDFKGDDLGVIHNAEVTEFPGGDVAKHMMVFAKMLARQTDDPKTGVGAILMDKLKKEIVGLGWNGFPSKALYAEFPRASDKDASDKDTSDKDTSDKDTSDTSTREKKYPFVIHAEQNALMVRNEKDLKDGILFVTKCPCNECAPLVKLSGVETIVVGEHLEDRKEGDSALNYDKVRKYVKDGELQCIEMRKGDASE</sequence>
<reference evidence="13" key="1">
    <citation type="submission" date="2022-11" db="UniProtKB">
        <authorList>
            <consortium name="EnsemblMetazoa"/>
        </authorList>
    </citation>
    <scope>IDENTIFICATION</scope>
</reference>
<name>A0A913Y225_EXADI</name>
<protein>
    <recommendedName>
        <fullName evidence="7">Cytidine and dCMP deaminase domain-containing protein 1</fullName>
        <ecNumber evidence="2">3.5.4.5</ecNumber>
    </recommendedName>
    <alternativeName>
        <fullName evidence="8">Cytidine deaminase</fullName>
    </alternativeName>
</protein>
<dbReference type="GO" id="GO:0005737">
    <property type="term" value="C:cytoplasm"/>
    <property type="evidence" value="ECO:0007669"/>
    <property type="project" value="TreeGrafter"/>
</dbReference>
<dbReference type="InterPro" id="IPR016192">
    <property type="entry name" value="APOBEC/CMP_deaminase_Zn-bd"/>
</dbReference>
<dbReference type="PANTHER" id="PTHR11086">
    <property type="entry name" value="DEOXYCYTIDYLATE DEAMINASE-RELATED"/>
    <property type="match status" value="1"/>
</dbReference>
<proteinExistence type="inferred from homology"/>
<dbReference type="EC" id="3.5.4.5" evidence="2"/>
<evidence type="ECO:0000256" key="7">
    <source>
        <dbReference type="ARBA" id="ARBA00040574"/>
    </source>
</evidence>
<keyword evidence="6" id="KW-0862">Zinc</keyword>
<evidence type="ECO:0000256" key="6">
    <source>
        <dbReference type="ARBA" id="ARBA00022833"/>
    </source>
</evidence>
<dbReference type="PROSITE" id="PS51747">
    <property type="entry name" value="CYT_DCMP_DEAMINASES_2"/>
    <property type="match status" value="2"/>
</dbReference>
<dbReference type="PANTHER" id="PTHR11086:SF14">
    <property type="entry name" value="CYTIDINE AND DCMP DEAMINASE DOMAIN-CONTAINING PROTEIN 1"/>
    <property type="match status" value="1"/>
</dbReference>
<dbReference type="RefSeq" id="XP_028518572.1">
    <property type="nucleotide sequence ID" value="XM_028662771.1"/>
</dbReference>
<evidence type="ECO:0000256" key="1">
    <source>
        <dbReference type="ARBA" id="ARBA00006576"/>
    </source>
</evidence>
<organism evidence="13 14">
    <name type="scientific">Exaiptasia diaphana</name>
    <name type="common">Tropical sea anemone</name>
    <name type="synonym">Aiptasia pulchella</name>
    <dbReference type="NCBI Taxonomy" id="2652724"/>
    <lineage>
        <taxon>Eukaryota</taxon>
        <taxon>Metazoa</taxon>
        <taxon>Cnidaria</taxon>
        <taxon>Anthozoa</taxon>
        <taxon>Hexacorallia</taxon>
        <taxon>Actiniaria</taxon>
        <taxon>Aiptasiidae</taxon>
        <taxon>Exaiptasia</taxon>
    </lineage>
</organism>
<evidence type="ECO:0000313" key="14">
    <source>
        <dbReference type="Proteomes" id="UP000887567"/>
    </source>
</evidence>
<dbReference type="EnsemblMetazoa" id="XM_028662771.1">
    <property type="protein sequence ID" value="XP_028518572.1"/>
    <property type="gene ID" value="LOC110250948"/>
</dbReference>
<evidence type="ECO:0000313" key="13">
    <source>
        <dbReference type="EnsemblMetazoa" id="XP_020913269.1"/>
    </source>
</evidence>
<dbReference type="Pfam" id="PF00383">
    <property type="entry name" value="dCMP_cyt_deam_1"/>
    <property type="match status" value="1"/>
</dbReference>
<dbReference type="AlphaFoldDB" id="A0A913Y225"/>
<evidence type="ECO:0000256" key="8">
    <source>
        <dbReference type="ARBA" id="ARBA00041919"/>
    </source>
</evidence>
<evidence type="ECO:0000259" key="12">
    <source>
        <dbReference type="PROSITE" id="PS51747"/>
    </source>
</evidence>
<accession>A0A913Y225</accession>
<dbReference type="InterPro" id="IPR016193">
    <property type="entry name" value="Cytidine_deaminase-like"/>
</dbReference>
<keyword evidence="4" id="KW-0677">Repeat</keyword>
<dbReference type="EnsemblMetazoa" id="XM_021057610.2">
    <property type="protein sequence ID" value="XP_020913269.1"/>
    <property type="gene ID" value="LOC110250948"/>
</dbReference>
<dbReference type="GeneID" id="110250948"/>
<dbReference type="RefSeq" id="XP_020913269.1">
    <property type="nucleotide sequence ID" value="XM_021057610.2"/>
</dbReference>
<evidence type="ECO:0000256" key="11">
    <source>
        <dbReference type="SAM" id="MobiDB-lite"/>
    </source>
</evidence>
<dbReference type="KEGG" id="epa:110250948"/>
<evidence type="ECO:0000256" key="5">
    <source>
        <dbReference type="ARBA" id="ARBA00022801"/>
    </source>
</evidence>
<evidence type="ECO:0000256" key="9">
    <source>
        <dbReference type="ARBA" id="ARBA00049252"/>
    </source>
</evidence>
<dbReference type="Gene3D" id="3.40.140.10">
    <property type="entry name" value="Cytidine Deaminase, domain 2"/>
    <property type="match status" value="2"/>
</dbReference>
<comment type="catalytic activity">
    <reaction evidence="10">
        <text>cytidine + H2O + H(+) = uridine + NH4(+)</text>
        <dbReference type="Rhea" id="RHEA:16069"/>
        <dbReference type="ChEBI" id="CHEBI:15377"/>
        <dbReference type="ChEBI" id="CHEBI:15378"/>
        <dbReference type="ChEBI" id="CHEBI:16704"/>
        <dbReference type="ChEBI" id="CHEBI:17562"/>
        <dbReference type="ChEBI" id="CHEBI:28938"/>
        <dbReference type="EC" id="3.5.4.5"/>
    </reaction>
</comment>
<dbReference type="OrthoDB" id="6710946at2759"/>
<keyword evidence="5" id="KW-0378">Hydrolase</keyword>
<dbReference type="PROSITE" id="PS00903">
    <property type="entry name" value="CYT_DCMP_DEAMINASES_1"/>
    <property type="match status" value="1"/>
</dbReference>
<comment type="similarity">
    <text evidence="1">Belongs to the cytidine and deoxycytidylate deaminase family.</text>
</comment>
<dbReference type="GO" id="GO:0004132">
    <property type="term" value="F:dCMP deaminase activity"/>
    <property type="evidence" value="ECO:0007669"/>
    <property type="project" value="TreeGrafter"/>
</dbReference>
<dbReference type="InterPro" id="IPR015517">
    <property type="entry name" value="dCMP_deaminase-rel"/>
</dbReference>
<comment type="catalytic activity">
    <reaction evidence="9">
        <text>2'-deoxycytidine + H2O + H(+) = 2'-deoxyuridine + NH4(+)</text>
        <dbReference type="Rhea" id="RHEA:13433"/>
        <dbReference type="ChEBI" id="CHEBI:15377"/>
        <dbReference type="ChEBI" id="CHEBI:15378"/>
        <dbReference type="ChEBI" id="CHEBI:15698"/>
        <dbReference type="ChEBI" id="CHEBI:16450"/>
        <dbReference type="ChEBI" id="CHEBI:28938"/>
        <dbReference type="EC" id="3.5.4.5"/>
    </reaction>
</comment>
<keyword evidence="14" id="KW-1185">Reference proteome</keyword>
<evidence type="ECO:0000256" key="10">
    <source>
        <dbReference type="ARBA" id="ARBA00049558"/>
    </source>
</evidence>
<dbReference type="InterPro" id="IPR002125">
    <property type="entry name" value="CMP_dCMP_dom"/>
</dbReference>